<keyword evidence="9" id="KW-1185">Reference proteome</keyword>
<name>E4XZI9_OIKDI</name>
<keyword evidence="4" id="KW-1015">Disulfide bond</keyword>
<sequence length="1033" mass="111151">MHQLPEGTNCEGNQFYDPDFTKIVGGVEAIPHSWNFIVSLQWDGHFCGGSILNENWVLTAAHCCEDGMEGTDVVVGIHGLNDEGQVRSVHHAVNHPRYGEDDSMAGDICLVHFMEPLELDGMNANVACLPEMMDGMKLGGEMPMQDCFVAGWGALQQGGGSPNELQSLRVPIIDSDICTMPSIYGGDIIPEWEICAGYLEGGKDSCQGDSGGPLVCVKDGEPVQIGVVSWGIGCAQPDQPGVYASVAKALPWIESTILDITTTSLPFTDESSTTDEPYTGESTTSETTPFTDEPPMDSENQLPEGTNCGGNQFWNHEERIVGGDEAIPHSWNFIVSLQWGDHFCGGSILNENWVLTAAHCCDGGMEGSDVVVGIHGLDDEGQVRSVDHSVNHPRYKSQDDTMAGDICLVHFMEPLELDGMNTNVVCLPEMMDAMKVGGNMPIENCYVAGWGALEEGGGSPNELQSLMVPLISDEICMMPSIYGGDIVPEWEICAGHLEGGKDSCQGDSGGPLVCVKDGEPVQVGVVSWGYGCARPDTPGIYADLAKAMPWIESIILDITTTSSPNTDETSTTDEPYTGESTSTMDTTTDSGCDDESTTYSTSTTDSTWEPTGTTDSHGTDMPPTDNPNGDMHQLPEGTNCEGNQFYDPDFTKIVGGVESIPHSWNFIVSLQWDGHFCGGSILNENWVLTAAHCCEDGMEGTDVVVGIHGLNDEGQVRSVHHAVNHPRYGEDDSMAGDICLVHFMEPLELDGMNANVACLPEMMDGMKLGGEMPMQDCFVAGWGALQQGGGSPNELQSLRVPIIDSDICTMPSIYGGDIIPEWEICAGYLEGGKDSCQGDSGGPLVCVKDGEPVQIGVVSWGIGCAQPDQPGVYASVAKALPWIESVILDITTTSKEPDTTESTVTATTESTTEGQDDYWCLQERLDNHCVDTYGMDFPFARFNIGKGKWFCYAELDPNDNEKEQCADPMGEPALCIQYLWGTDSMGGVNFDINGLMEEGCIDEETTEYTSTTEASTTTAYRSTTTTTKNFVTN</sequence>
<feature type="compositionally biased region" description="Low complexity" evidence="6">
    <location>
        <begin position="597"/>
        <end position="607"/>
    </location>
</feature>
<dbReference type="SUPFAM" id="SSF50494">
    <property type="entry name" value="Trypsin-like serine proteases"/>
    <property type="match status" value="3"/>
</dbReference>
<feature type="compositionally biased region" description="Polar residues" evidence="6">
    <location>
        <begin position="266"/>
        <end position="290"/>
    </location>
</feature>
<dbReference type="CDD" id="cd00190">
    <property type="entry name" value="Tryp_SPc"/>
    <property type="match status" value="3"/>
</dbReference>
<evidence type="ECO:0000256" key="2">
    <source>
        <dbReference type="ARBA" id="ARBA00022801"/>
    </source>
</evidence>
<dbReference type="InterPro" id="IPR009003">
    <property type="entry name" value="Peptidase_S1_PA"/>
</dbReference>
<dbReference type="InterPro" id="IPR001314">
    <property type="entry name" value="Peptidase_S1A"/>
</dbReference>
<dbReference type="PANTHER" id="PTHR24252">
    <property type="entry name" value="ACROSIN-RELATED"/>
    <property type="match status" value="1"/>
</dbReference>
<accession>E4XZI9</accession>
<dbReference type="Pfam" id="PF00089">
    <property type="entry name" value="Trypsin"/>
    <property type="match status" value="3"/>
</dbReference>
<dbReference type="InterPro" id="IPR043504">
    <property type="entry name" value="Peptidase_S1_PA_chymotrypsin"/>
</dbReference>
<dbReference type="AlphaFoldDB" id="E4XZI9"/>
<feature type="domain" description="Peptidase S1" evidence="7">
    <location>
        <begin position="320"/>
        <end position="556"/>
    </location>
</feature>
<dbReference type="InParanoid" id="E4XZI9"/>
<evidence type="ECO:0000313" key="8">
    <source>
        <dbReference type="EMBL" id="CBY15051.1"/>
    </source>
</evidence>
<evidence type="ECO:0000256" key="4">
    <source>
        <dbReference type="ARBA" id="ARBA00023157"/>
    </source>
</evidence>
<proteinExistence type="predicted"/>
<dbReference type="EMBL" id="FN653410">
    <property type="protein sequence ID" value="CBY15051.1"/>
    <property type="molecule type" value="Genomic_DNA"/>
</dbReference>
<organism evidence="8">
    <name type="scientific">Oikopleura dioica</name>
    <name type="common">Tunicate</name>
    <dbReference type="NCBI Taxonomy" id="34765"/>
    <lineage>
        <taxon>Eukaryota</taxon>
        <taxon>Metazoa</taxon>
        <taxon>Chordata</taxon>
        <taxon>Tunicata</taxon>
        <taxon>Appendicularia</taxon>
        <taxon>Copelata</taxon>
        <taxon>Oikopleuridae</taxon>
        <taxon>Oikopleura</taxon>
    </lineage>
</organism>
<keyword evidence="3 5" id="KW-0720">Serine protease</keyword>
<dbReference type="Proteomes" id="UP000001307">
    <property type="component" value="Unassembled WGS sequence"/>
</dbReference>
<evidence type="ECO:0000313" key="9">
    <source>
        <dbReference type="Proteomes" id="UP000001307"/>
    </source>
</evidence>
<evidence type="ECO:0000256" key="1">
    <source>
        <dbReference type="ARBA" id="ARBA00022670"/>
    </source>
</evidence>
<keyword evidence="2 5" id="KW-0378">Hydrolase</keyword>
<reference evidence="8" key="1">
    <citation type="journal article" date="2010" name="Science">
        <title>Plasticity of animal genome architecture unmasked by rapid evolution of a pelagic tunicate.</title>
        <authorList>
            <person name="Denoeud F."/>
            <person name="Henriet S."/>
            <person name="Mungpakdee S."/>
            <person name="Aury J.M."/>
            <person name="Da Silva C."/>
            <person name="Brinkmann H."/>
            <person name="Mikhaleva J."/>
            <person name="Olsen L.C."/>
            <person name="Jubin C."/>
            <person name="Canestro C."/>
            <person name="Bouquet J.M."/>
            <person name="Danks G."/>
            <person name="Poulain J."/>
            <person name="Campsteijn C."/>
            <person name="Adamski M."/>
            <person name="Cross I."/>
            <person name="Yadetie F."/>
            <person name="Muffato M."/>
            <person name="Louis A."/>
            <person name="Butcher S."/>
            <person name="Tsagkogeorga G."/>
            <person name="Konrad A."/>
            <person name="Singh S."/>
            <person name="Jensen M.F."/>
            <person name="Cong E.H."/>
            <person name="Eikeseth-Otteraa H."/>
            <person name="Noel B."/>
            <person name="Anthouard V."/>
            <person name="Porcel B.M."/>
            <person name="Kachouri-Lafond R."/>
            <person name="Nishino A."/>
            <person name="Ugolini M."/>
            <person name="Chourrout P."/>
            <person name="Nishida H."/>
            <person name="Aasland R."/>
            <person name="Huzurbazar S."/>
            <person name="Westhof E."/>
            <person name="Delsuc F."/>
            <person name="Lehrach H."/>
            <person name="Reinhardt R."/>
            <person name="Weissenbach J."/>
            <person name="Roy S.W."/>
            <person name="Artiguenave F."/>
            <person name="Postlethwait J.H."/>
            <person name="Manak J.R."/>
            <person name="Thompson E.M."/>
            <person name="Jaillon O."/>
            <person name="Du Pasquier L."/>
            <person name="Boudinot P."/>
            <person name="Liberles D.A."/>
            <person name="Volff J.N."/>
            <person name="Philippe H."/>
            <person name="Lenhard B."/>
            <person name="Roest Crollius H."/>
            <person name="Wincker P."/>
            <person name="Chourrout D."/>
        </authorList>
    </citation>
    <scope>NUCLEOTIDE SEQUENCE [LARGE SCALE GENOMIC DNA]</scope>
</reference>
<dbReference type="PANTHER" id="PTHR24252:SF7">
    <property type="entry name" value="HYALIN"/>
    <property type="match status" value="1"/>
</dbReference>
<dbReference type="OrthoDB" id="10012881at2759"/>
<dbReference type="Gene3D" id="2.40.10.10">
    <property type="entry name" value="Trypsin-like serine proteases"/>
    <property type="match status" value="3"/>
</dbReference>
<dbReference type="PRINTS" id="PR00722">
    <property type="entry name" value="CHYMOTRYPSIN"/>
</dbReference>
<dbReference type="PROSITE" id="PS00135">
    <property type="entry name" value="TRYPSIN_SER"/>
    <property type="match status" value="3"/>
</dbReference>
<dbReference type="MEROPS" id="S01.042"/>
<feature type="compositionally biased region" description="Polar residues" evidence="6">
    <location>
        <begin position="561"/>
        <end position="574"/>
    </location>
</feature>
<dbReference type="GO" id="GO:0006508">
    <property type="term" value="P:proteolysis"/>
    <property type="evidence" value="ECO:0007669"/>
    <property type="project" value="UniProtKB-KW"/>
</dbReference>
<feature type="domain" description="Peptidase S1" evidence="7">
    <location>
        <begin position="23"/>
        <end position="258"/>
    </location>
</feature>
<feature type="region of interest" description="Disordered" evidence="6">
    <location>
        <begin position="266"/>
        <end position="302"/>
    </location>
</feature>
<dbReference type="InterPro" id="IPR018114">
    <property type="entry name" value="TRYPSIN_HIS"/>
</dbReference>
<evidence type="ECO:0000256" key="6">
    <source>
        <dbReference type="SAM" id="MobiDB-lite"/>
    </source>
</evidence>
<dbReference type="FunFam" id="2.40.10.10:FF:000003">
    <property type="entry name" value="Transmembrane serine protease 3"/>
    <property type="match status" value="3"/>
</dbReference>
<feature type="domain" description="Peptidase S1" evidence="7">
    <location>
        <begin position="653"/>
        <end position="888"/>
    </location>
</feature>
<dbReference type="PROSITE" id="PS50240">
    <property type="entry name" value="TRYPSIN_DOM"/>
    <property type="match status" value="3"/>
</dbReference>
<dbReference type="InterPro" id="IPR001254">
    <property type="entry name" value="Trypsin_dom"/>
</dbReference>
<dbReference type="PROSITE" id="PS00134">
    <property type="entry name" value="TRYPSIN_HIS"/>
    <property type="match status" value="3"/>
</dbReference>
<evidence type="ECO:0000256" key="5">
    <source>
        <dbReference type="RuleBase" id="RU363034"/>
    </source>
</evidence>
<evidence type="ECO:0000256" key="3">
    <source>
        <dbReference type="ARBA" id="ARBA00022825"/>
    </source>
</evidence>
<dbReference type="GO" id="GO:0004252">
    <property type="term" value="F:serine-type endopeptidase activity"/>
    <property type="evidence" value="ECO:0007669"/>
    <property type="project" value="InterPro"/>
</dbReference>
<dbReference type="InterPro" id="IPR033116">
    <property type="entry name" value="TRYPSIN_SER"/>
</dbReference>
<protein>
    <recommendedName>
        <fullName evidence="7">Peptidase S1 domain-containing protein</fullName>
    </recommendedName>
</protein>
<keyword evidence="1 5" id="KW-0645">Protease</keyword>
<dbReference type="SMART" id="SM00020">
    <property type="entry name" value="Tryp_SPc"/>
    <property type="match status" value="3"/>
</dbReference>
<feature type="region of interest" description="Disordered" evidence="6">
    <location>
        <begin position="561"/>
        <end position="628"/>
    </location>
</feature>
<feature type="compositionally biased region" description="Low complexity" evidence="6">
    <location>
        <begin position="577"/>
        <end position="590"/>
    </location>
</feature>
<gene>
    <name evidence="8" type="ORF">GSOID_T00010155001</name>
</gene>
<evidence type="ECO:0000259" key="7">
    <source>
        <dbReference type="PROSITE" id="PS50240"/>
    </source>
</evidence>